<evidence type="ECO:0000313" key="4">
    <source>
        <dbReference type="Proteomes" id="UP000224854"/>
    </source>
</evidence>
<feature type="region of interest" description="Disordered" evidence="1">
    <location>
        <begin position="114"/>
        <end position="137"/>
    </location>
</feature>
<reference evidence="3 4" key="1">
    <citation type="submission" date="2017-06" db="EMBL/GenBank/DDBJ databases">
        <title>Ant-infecting Ophiocordyceps genomes reveal a high diversity of potential behavioral manipulation genes and a possible major role for enterotoxins.</title>
        <authorList>
            <person name="De Bekker C."/>
            <person name="Evans H.C."/>
            <person name="Brachmann A."/>
            <person name="Hughes D.P."/>
        </authorList>
    </citation>
    <scope>NUCLEOTIDE SEQUENCE [LARGE SCALE GENOMIC DNA]</scope>
    <source>
        <strain evidence="3 4">1348a</strain>
    </source>
</reference>
<comment type="caution">
    <text evidence="3">The sequence shown here is derived from an EMBL/GenBank/DDBJ whole genome shotgun (WGS) entry which is preliminary data.</text>
</comment>
<evidence type="ECO:0000256" key="1">
    <source>
        <dbReference type="SAM" id="MobiDB-lite"/>
    </source>
</evidence>
<feature type="signal peptide" evidence="2">
    <location>
        <begin position="1"/>
        <end position="19"/>
    </location>
</feature>
<proteinExistence type="predicted"/>
<dbReference type="Proteomes" id="UP000224854">
    <property type="component" value="Unassembled WGS sequence"/>
</dbReference>
<feature type="compositionally biased region" description="Polar residues" evidence="1">
    <location>
        <begin position="114"/>
        <end position="124"/>
    </location>
</feature>
<accession>A0A2C5YKW3</accession>
<feature type="region of interest" description="Disordered" evidence="1">
    <location>
        <begin position="52"/>
        <end position="88"/>
    </location>
</feature>
<feature type="region of interest" description="Disordered" evidence="1">
    <location>
        <begin position="161"/>
        <end position="193"/>
    </location>
</feature>
<protein>
    <submittedName>
        <fullName evidence="3">Uncharacterized protein</fullName>
    </submittedName>
</protein>
<dbReference type="AlphaFoldDB" id="A0A2C5YKW3"/>
<gene>
    <name evidence="3" type="ORF">CDD82_7780</name>
</gene>
<dbReference type="OrthoDB" id="10524952at2759"/>
<dbReference type="EMBL" id="NJEU01000944">
    <property type="protein sequence ID" value="PHH69407.1"/>
    <property type="molecule type" value="Genomic_DNA"/>
</dbReference>
<sequence>MHTTRLSAVLALCASLVLANEPTGTTTQTSTTTRTMTLTKCNPTMTNCPLKSAMPMESSAYPPPPPQSSASSLSAEVEPTEPLPKPTVIPSSILPPVAPEAPATSLVLSSSTVAPSPLTSSMSMMQPAKPMNQTSSPWFMPNSTAKVMPSGTGIRPSMMTTSGMPSETASETDAAETEATKTEATMSAPSSATGLATLPSGSAGNLGATTNLVAAAIAAAVAVAL</sequence>
<feature type="chain" id="PRO_5012925696" evidence="2">
    <location>
        <begin position="20"/>
        <end position="225"/>
    </location>
</feature>
<keyword evidence="4" id="KW-1185">Reference proteome</keyword>
<organism evidence="3 4">
    <name type="scientific">Ophiocordyceps australis</name>
    <dbReference type="NCBI Taxonomy" id="1399860"/>
    <lineage>
        <taxon>Eukaryota</taxon>
        <taxon>Fungi</taxon>
        <taxon>Dikarya</taxon>
        <taxon>Ascomycota</taxon>
        <taxon>Pezizomycotina</taxon>
        <taxon>Sordariomycetes</taxon>
        <taxon>Hypocreomycetidae</taxon>
        <taxon>Hypocreales</taxon>
        <taxon>Ophiocordycipitaceae</taxon>
        <taxon>Ophiocordyceps</taxon>
    </lineage>
</organism>
<evidence type="ECO:0000313" key="3">
    <source>
        <dbReference type="EMBL" id="PHH69407.1"/>
    </source>
</evidence>
<feature type="compositionally biased region" description="Low complexity" evidence="1">
    <location>
        <begin position="68"/>
        <end position="77"/>
    </location>
</feature>
<keyword evidence="2" id="KW-0732">Signal</keyword>
<evidence type="ECO:0000256" key="2">
    <source>
        <dbReference type="SAM" id="SignalP"/>
    </source>
</evidence>
<name>A0A2C5YKW3_9HYPO</name>